<dbReference type="InterPro" id="IPR011009">
    <property type="entry name" value="Kinase-like_dom_sf"/>
</dbReference>
<dbReference type="STRING" id="3694.A0A2K2A277"/>
<evidence type="ECO:0000313" key="2">
    <source>
        <dbReference type="EMBL" id="PNT31625.1"/>
    </source>
</evidence>
<dbReference type="PANTHER" id="PTHR11139:SF9">
    <property type="entry name" value="SERINE_THREONINE-PROTEIN KINASE MTOR"/>
    <property type="match status" value="1"/>
</dbReference>
<sequence>MDVRKLEKSWWKIITTEPFFSLLSSGKILHIDFGDCFEVSINLGKFPEKVPFLLPRMLVIAMEVINGTGGSFCFTFEDMMQVLRTVLWLEWSYLISHCQLKLAWSDTSQLLISQSRLLVLVLHEEACLSTRPNV</sequence>
<gene>
    <name evidence="2" type="ORF">POPTR_006G140800</name>
</gene>
<reference evidence="2 3" key="1">
    <citation type="journal article" date="2006" name="Science">
        <title>The genome of black cottonwood, Populus trichocarpa (Torr. &amp; Gray).</title>
        <authorList>
            <person name="Tuskan G.A."/>
            <person name="Difazio S."/>
            <person name="Jansson S."/>
            <person name="Bohlmann J."/>
            <person name="Grigoriev I."/>
            <person name="Hellsten U."/>
            <person name="Putnam N."/>
            <person name="Ralph S."/>
            <person name="Rombauts S."/>
            <person name="Salamov A."/>
            <person name="Schein J."/>
            <person name="Sterck L."/>
            <person name="Aerts A."/>
            <person name="Bhalerao R.R."/>
            <person name="Bhalerao R.P."/>
            <person name="Blaudez D."/>
            <person name="Boerjan W."/>
            <person name="Brun A."/>
            <person name="Brunner A."/>
            <person name="Busov V."/>
            <person name="Campbell M."/>
            <person name="Carlson J."/>
            <person name="Chalot M."/>
            <person name="Chapman J."/>
            <person name="Chen G.L."/>
            <person name="Cooper D."/>
            <person name="Coutinho P.M."/>
            <person name="Couturier J."/>
            <person name="Covert S."/>
            <person name="Cronk Q."/>
            <person name="Cunningham R."/>
            <person name="Davis J."/>
            <person name="Degroeve S."/>
            <person name="Dejardin A."/>
            <person name="Depamphilis C."/>
            <person name="Detter J."/>
            <person name="Dirks B."/>
            <person name="Dubchak I."/>
            <person name="Duplessis S."/>
            <person name="Ehlting J."/>
            <person name="Ellis B."/>
            <person name="Gendler K."/>
            <person name="Goodstein D."/>
            <person name="Gribskov M."/>
            <person name="Grimwood J."/>
            <person name="Groover A."/>
            <person name="Gunter L."/>
            <person name="Hamberger B."/>
            <person name="Heinze B."/>
            <person name="Helariutta Y."/>
            <person name="Henrissat B."/>
            <person name="Holligan D."/>
            <person name="Holt R."/>
            <person name="Huang W."/>
            <person name="Islam-Faridi N."/>
            <person name="Jones S."/>
            <person name="Jones-Rhoades M."/>
            <person name="Jorgensen R."/>
            <person name="Joshi C."/>
            <person name="Kangasjarvi J."/>
            <person name="Karlsson J."/>
            <person name="Kelleher C."/>
            <person name="Kirkpatrick R."/>
            <person name="Kirst M."/>
            <person name="Kohler A."/>
            <person name="Kalluri U."/>
            <person name="Larimer F."/>
            <person name="Leebens-Mack J."/>
            <person name="Leple J.C."/>
            <person name="Locascio P."/>
            <person name="Lou Y."/>
            <person name="Lucas S."/>
            <person name="Martin F."/>
            <person name="Montanini B."/>
            <person name="Napoli C."/>
            <person name="Nelson D.R."/>
            <person name="Nelson C."/>
            <person name="Nieminen K."/>
            <person name="Nilsson O."/>
            <person name="Pereda V."/>
            <person name="Peter G."/>
            <person name="Philippe R."/>
            <person name="Pilate G."/>
            <person name="Poliakov A."/>
            <person name="Razumovskaya J."/>
            <person name="Richardson P."/>
            <person name="Rinaldi C."/>
            <person name="Ritland K."/>
            <person name="Rouze P."/>
            <person name="Ryaboy D."/>
            <person name="Schmutz J."/>
            <person name="Schrader J."/>
            <person name="Segerman B."/>
            <person name="Shin H."/>
            <person name="Siddiqui A."/>
            <person name="Sterky F."/>
            <person name="Terry A."/>
            <person name="Tsai C.J."/>
            <person name="Uberbacher E."/>
            <person name="Unneberg P."/>
            <person name="Vahala J."/>
            <person name="Wall K."/>
            <person name="Wessler S."/>
            <person name="Yang G."/>
            <person name="Yin T."/>
            <person name="Douglas C."/>
            <person name="Marra M."/>
            <person name="Sandberg G."/>
            <person name="Van de Peer Y."/>
            <person name="Rokhsar D."/>
        </authorList>
    </citation>
    <scope>NUCLEOTIDE SEQUENCE [LARGE SCALE GENOMIC DNA]</scope>
    <source>
        <strain evidence="3">cv. Nisqually</strain>
    </source>
</reference>
<evidence type="ECO:0000313" key="3">
    <source>
        <dbReference type="Proteomes" id="UP000006729"/>
    </source>
</evidence>
<accession>A0A2K2A277</accession>
<dbReference type="InterPro" id="IPR050517">
    <property type="entry name" value="DDR_Repair_Kinase"/>
</dbReference>
<dbReference type="AlphaFoldDB" id="A0A2K2A277"/>
<dbReference type="Proteomes" id="UP000006729">
    <property type="component" value="Chromosome 6"/>
</dbReference>
<proteinExistence type="predicted"/>
<dbReference type="InterPro" id="IPR036940">
    <property type="entry name" value="PI3/4_kinase_cat_sf"/>
</dbReference>
<dbReference type="InParanoid" id="A0A2K2A277"/>
<keyword evidence="3" id="KW-1185">Reference proteome</keyword>
<dbReference type="PANTHER" id="PTHR11139">
    <property type="entry name" value="ATAXIA TELANGIECTASIA MUTATED ATM -RELATED"/>
    <property type="match status" value="1"/>
</dbReference>
<protein>
    <recommendedName>
        <fullName evidence="1">PI3K/PI4K catalytic domain-containing protein</fullName>
    </recommendedName>
</protein>
<dbReference type="InterPro" id="IPR000403">
    <property type="entry name" value="PI3/4_kinase_cat_dom"/>
</dbReference>
<organism evidence="2 3">
    <name type="scientific">Populus trichocarpa</name>
    <name type="common">Western balsam poplar</name>
    <name type="synonym">Populus balsamifera subsp. trichocarpa</name>
    <dbReference type="NCBI Taxonomy" id="3694"/>
    <lineage>
        <taxon>Eukaryota</taxon>
        <taxon>Viridiplantae</taxon>
        <taxon>Streptophyta</taxon>
        <taxon>Embryophyta</taxon>
        <taxon>Tracheophyta</taxon>
        <taxon>Spermatophyta</taxon>
        <taxon>Magnoliopsida</taxon>
        <taxon>eudicotyledons</taxon>
        <taxon>Gunneridae</taxon>
        <taxon>Pentapetalae</taxon>
        <taxon>rosids</taxon>
        <taxon>fabids</taxon>
        <taxon>Malpighiales</taxon>
        <taxon>Salicaceae</taxon>
        <taxon>Saliceae</taxon>
        <taxon>Populus</taxon>
    </lineage>
</organism>
<dbReference type="Pfam" id="PF00454">
    <property type="entry name" value="PI3_PI4_kinase"/>
    <property type="match status" value="1"/>
</dbReference>
<dbReference type="EMBL" id="CM009295">
    <property type="protein sequence ID" value="PNT31625.1"/>
    <property type="molecule type" value="Genomic_DNA"/>
</dbReference>
<feature type="domain" description="PI3K/PI4K catalytic" evidence="1">
    <location>
        <begin position="1"/>
        <end position="134"/>
    </location>
</feature>
<evidence type="ECO:0000259" key="1">
    <source>
        <dbReference type="PROSITE" id="PS50290"/>
    </source>
</evidence>
<dbReference type="SUPFAM" id="SSF56112">
    <property type="entry name" value="Protein kinase-like (PK-like)"/>
    <property type="match status" value="1"/>
</dbReference>
<dbReference type="PROSITE" id="PS50290">
    <property type="entry name" value="PI3_4_KINASE_3"/>
    <property type="match status" value="1"/>
</dbReference>
<name>A0A2K2A277_POPTR</name>
<dbReference type="Gene3D" id="1.10.1070.11">
    <property type="entry name" value="Phosphatidylinositol 3-/4-kinase, catalytic domain"/>
    <property type="match status" value="1"/>
</dbReference>